<dbReference type="Gene3D" id="3.90.550.10">
    <property type="entry name" value="Spore Coat Polysaccharide Biosynthesis Protein SpsA, Chain A"/>
    <property type="match status" value="1"/>
</dbReference>
<sequence>MKKAATIILNRNLPEPTNRLVEHLDEFDSEHTDVFVVEAGSDESLLSQYFTWHVNTKEVQQHGLRYSRGMNYGLLQLWKEKKWEEYSAFFLLTNDTELSNQETVKTLLDLLDEHPNAGIISPCSKRWGERFLLKNEPTKYFWFIHNNAYFLSRRFIDTIKETDSPSYMNFLFDGENFRGYLSESELIAKAYANDWVAAITTKVFAEENESYLLEKQDLIKTESYEENIQLYFEEGLHWLKRKYGFTSRWSMQQYVKLFYDQFFEFHPEYKKYKI</sequence>
<dbReference type="AlphaFoldDB" id="A0A381XUM1"/>
<evidence type="ECO:0008006" key="2">
    <source>
        <dbReference type="Google" id="ProtNLM"/>
    </source>
</evidence>
<accession>A0A381XUM1</accession>
<dbReference type="InterPro" id="IPR029044">
    <property type="entry name" value="Nucleotide-diphossugar_trans"/>
</dbReference>
<reference evidence="1" key="1">
    <citation type="submission" date="2018-05" db="EMBL/GenBank/DDBJ databases">
        <authorList>
            <person name="Lanie J.A."/>
            <person name="Ng W.-L."/>
            <person name="Kazmierczak K.M."/>
            <person name="Andrzejewski T.M."/>
            <person name="Davidsen T.M."/>
            <person name="Wayne K.J."/>
            <person name="Tettelin H."/>
            <person name="Glass J.I."/>
            <person name="Rusch D."/>
            <person name="Podicherti R."/>
            <person name="Tsui H.-C.T."/>
            <person name="Winkler M.E."/>
        </authorList>
    </citation>
    <scope>NUCLEOTIDE SEQUENCE</scope>
</reference>
<gene>
    <name evidence="1" type="ORF">METZ01_LOCUS121026</name>
</gene>
<dbReference type="SUPFAM" id="SSF53448">
    <property type="entry name" value="Nucleotide-diphospho-sugar transferases"/>
    <property type="match status" value="1"/>
</dbReference>
<proteinExistence type="predicted"/>
<dbReference type="EMBL" id="UINC01016361">
    <property type="protein sequence ID" value="SVA68172.1"/>
    <property type="molecule type" value="Genomic_DNA"/>
</dbReference>
<protein>
    <recommendedName>
        <fullName evidence="2">Glycosyltransferase 2-like domain-containing protein</fullName>
    </recommendedName>
</protein>
<name>A0A381XUM1_9ZZZZ</name>
<organism evidence="1">
    <name type="scientific">marine metagenome</name>
    <dbReference type="NCBI Taxonomy" id="408172"/>
    <lineage>
        <taxon>unclassified sequences</taxon>
        <taxon>metagenomes</taxon>
        <taxon>ecological metagenomes</taxon>
    </lineage>
</organism>
<evidence type="ECO:0000313" key="1">
    <source>
        <dbReference type="EMBL" id="SVA68172.1"/>
    </source>
</evidence>